<dbReference type="EMBL" id="LXQA010881344">
    <property type="protein sequence ID" value="MCI75377.1"/>
    <property type="molecule type" value="Genomic_DNA"/>
</dbReference>
<name>A0A392URJ6_9FABA</name>
<accession>A0A392URJ6</accession>
<dbReference type="AlphaFoldDB" id="A0A392URJ6"/>
<organism evidence="1 2">
    <name type="scientific">Trifolium medium</name>
    <dbReference type="NCBI Taxonomy" id="97028"/>
    <lineage>
        <taxon>Eukaryota</taxon>
        <taxon>Viridiplantae</taxon>
        <taxon>Streptophyta</taxon>
        <taxon>Embryophyta</taxon>
        <taxon>Tracheophyta</taxon>
        <taxon>Spermatophyta</taxon>
        <taxon>Magnoliopsida</taxon>
        <taxon>eudicotyledons</taxon>
        <taxon>Gunneridae</taxon>
        <taxon>Pentapetalae</taxon>
        <taxon>rosids</taxon>
        <taxon>fabids</taxon>
        <taxon>Fabales</taxon>
        <taxon>Fabaceae</taxon>
        <taxon>Papilionoideae</taxon>
        <taxon>50 kb inversion clade</taxon>
        <taxon>NPAAA clade</taxon>
        <taxon>Hologalegina</taxon>
        <taxon>IRL clade</taxon>
        <taxon>Trifolieae</taxon>
        <taxon>Trifolium</taxon>
    </lineage>
</organism>
<dbReference type="Proteomes" id="UP000265520">
    <property type="component" value="Unassembled WGS sequence"/>
</dbReference>
<protein>
    <submittedName>
        <fullName evidence="1">Uncharacterized protein</fullName>
    </submittedName>
</protein>
<feature type="non-terminal residue" evidence="1">
    <location>
        <position position="55"/>
    </location>
</feature>
<evidence type="ECO:0000313" key="1">
    <source>
        <dbReference type="EMBL" id="MCI75377.1"/>
    </source>
</evidence>
<evidence type="ECO:0000313" key="2">
    <source>
        <dbReference type="Proteomes" id="UP000265520"/>
    </source>
</evidence>
<sequence length="55" mass="5743">MPFSFSRIIPAPAPVGPEAPSTKIVHLSAPSFEETGAVISAMKSAKTCALRAFLL</sequence>
<keyword evidence="2" id="KW-1185">Reference proteome</keyword>
<comment type="caution">
    <text evidence="1">The sequence shown here is derived from an EMBL/GenBank/DDBJ whole genome shotgun (WGS) entry which is preliminary data.</text>
</comment>
<reference evidence="1 2" key="1">
    <citation type="journal article" date="2018" name="Front. Plant Sci.">
        <title>Red Clover (Trifolium pratense) and Zigzag Clover (T. medium) - A Picture of Genomic Similarities and Differences.</title>
        <authorList>
            <person name="Dluhosova J."/>
            <person name="Istvanek J."/>
            <person name="Nedelnik J."/>
            <person name="Repkova J."/>
        </authorList>
    </citation>
    <scope>NUCLEOTIDE SEQUENCE [LARGE SCALE GENOMIC DNA]</scope>
    <source>
        <strain evidence="2">cv. 10/8</strain>
        <tissue evidence="1">Leaf</tissue>
    </source>
</reference>
<proteinExistence type="predicted"/>